<protein>
    <recommendedName>
        <fullName evidence="3">CASP-like protein</fullName>
    </recommendedName>
</protein>
<evidence type="ECO:0000313" key="2">
    <source>
        <dbReference type="Proteomes" id="UP000289738"/>
    </source>
</evidence>
<reference evidence="1 2" key="1">
    <citation type="submission" date="2019-01" db="EMBL/GenBank/DDBJ databases">
        <title>Sequencing of cultivated peanut Arachis hypogaea provides insights into genome evolution and oil improvement.</title>
        <authorList>
            <person name="Chen X."/>
        </authorList>
    </citation>
    <scope>NUCLEOTIDE SEQUENCE [LARGE SCALE GENOMIC DNA]</scope>
    <source>
        <strain evidence="2">cv. Fuhuasheng</strain>
        <tissue evidence="1">Leaves</tissue>
    </source>
</reference>
<dbReference type="PANTHER" id="PTHR38525">
    <property type="entry name" value="OS03G0824500 PROTEIN"/>
    <property type="match status" value="1"/>
</dbReference>
<evidence type="ECO:0000313" key="1">
    <source>
        <dbReference type="EMBL" id="RYR32122.1"/>
    </source>
</evidence>
<dbReference type="PANTHER" id="PTHR38525:SF1">
    <property type="entry name" value="OS03G0824500 PROTEIN"/>
    <property type="match status" value="1"/>
</dbReference>
<evidence type="ECO:0008006" key="3">
    <source>
        <dbReference type="Google" id="ProtNLM"/>
    </source>
</evidence>
<dbReference type="AlphaFoldDB" id="A0A445B0B9"/>
<dbReference type="Proteomes" id="UP000289738">
    <property type="component" value="Chromosome B01"/>
</dbReference>
<name>A0A445B0B9_ARAHY</name>
<sequence length="70" mass="7692">MGIGGRVGDYAFKAFTATLGATTLYLTATFSVNLYRGFVWHNSQTVRSFGTLFCVNSCEILYSLTYDCGL</sequence>
<dbReference type="EMBL" id="SDMP01000011">
    <property type="protein sequence ID" value="RYR32122.1"/>
    <property type="molecule type" value="Genomic_DNA"/>
</dbReference>
<comment type="caution">
    <text evidence="1">The sequence shown here is derived from an EMBL/GenBank/DDBJ whole genome shotgun (WGS) entry which is preliminary data.</text>
</comment>
<keyword evidence="2" id="KW-1185">Reference proteome</keyword>
<gene>
    <name evidence="1" type="ORF">Ahy_B01g057109</name>
</gene>
<proteinExistence type="predicted"/>
<organism evidence="1 2">
    <name type="scientific">Arachis hypogaea</name>
    <name type="common">Peanut</name>
    <dbReference type="NCBI Taxonomy" id="3818"/>
    <lineage>
        <taxon>Eukaryota</taxon>
        <taxon>Viridiplantae</taxon>
        <taxon>Streptophyta</taxon>
        <taxon>Embryophyta</taxon>
        <taxon>Tracheophyta</taxon>
        <taxon>Spermatophyta</taxon>
        <taxon>Magnoliopsida</taxon>
        <taxon>eudicotyledons</taxon>
        <taxon>Gunneridae</taxon>
        <taxon>Pentapetalae</taxon>
        <taxon>rosids</taxon>
        <taxon>fabids</taxon>
        <taxon>Fabales</taxon>
        <taxon>Fabaceae</taxon>
        <taxon>Papilionoideae</taxon>
        <taxon>50 kb inversion clade</taxon>
        <taxon>dalbergioids sensu lato</taxon>
        <taxon>Dalbergieae</taxon>
        <taxon>Pterocarpus clade</taxon>
        <taxon>Arachis</taxon>
    </lineage>
</organism>
<accession>A0A445B0B9</accession>